<protein>
    <submittedName>
        <fullName evidence="2">Uncharacterized protein</fullName>
    </submittedName>
</protein>
<reference evidence="2 3" key="1">
    <citation type="journal article" date="2024" name="BMC Genomics">
        <title>Genome assembly of redclaw crayfish (Cherax quadricarinatus) provides insights into its immune adaptation and hypoxia tolerance.</title>
        <authorList>
            <person name="Liu Z."/>
            <person name="Zheng J."/>
            <person name="Li H."/>
            <person name="Fang K."/>
            <person name="Wang S."/>
            <person name="He J."/>
            <person name="Zhou D."/>
            <person name="Weng S."/>
            <person name="Chi M."/>
            <person name="Gu Z."/>
            <person name="He J."/>
            <person name="Li F."/>
            <person name="Wang M."/>
        </authorList>
    </citation>
    <scope>NUCLEOTIDE SEQUENCE [LARGE SCALE GENOMIC DNA]</scope>
    <source>
        <strain evidence="2">ZL_2023a</strain>
    </source>
</reference>
<accession>A0AAW0WBA6</accession>
<evidence type="ECO:0000313" key="3">
    <source>
        <dbReference type="Proteomes" id="UP001445076"/>
    </source>
</evidence>
<evidence type="ECO:0000256" key="1">
    <source>
        <dbReference type="SAM" id="MobiDB-lite"/>
    </source>
</evidence>
<organism evidence="2 3">
    <name type="scientific">Cherax quadricarinatus</name>
    <name type="common">Australian red claw crayfish</name>
    <dbReference type="NCBI Taxonomy" id="27406"/>
    <lineage>
        <taxon>Eukaryota</taxon>
        <taxon>Metazoa</taxon>
        <taxon>Ecdysozoa</taxon>
        <taxon>Arthropoda</taxon>
        <taxon>Crustacea</taxon>
        <taxon>Multicrustacea</taxon>
        <taxon>Malacostraca</taxon>
        <taxon>Eumalacostraca</taxon>
        <taxon>Eucarida</taxon>
        <taxon>Decapoda</taxon>
        <taxon>Pleocyemata</taxon>
        <taxon>Astacidea</taxon>
        <taxon>Parastacoidea</taxon>
        <taxon>Parastacidae</taxon>
        <taxon>Cherax</taxon>
    </lineage>
</organism>
<dbReference type="Proteomes" id="UP001445076">
    <property type="component" value="Unassembled WGS sequence"/>
</dbReference>
<feature type="region of interest" description="Disordered" evidence="1">
    <location>
        <begin position="85"/>
        <end position="109"/>
    </location>
</feature>
<dbReference type="AlphaFoldDB" id="A0AAW0WBA6"/>
<name>A0AAW0WBA6_CHEQU</name>
<dbReference type="EMBL" id="JARKIK010000070">
    <property type="protein sequence ID" value="KAK8728803.1"/>
    <property type="molecule type" value="Genomic_DNA"/>
</dbReference>
<comment type="caution">
    <text evidence="2">The sequence shown here is derived from an EMBL/GenBank/DDBJ whole genome shotgun (WGS) entry which is preliminary data.</text>
</comment>
<gene>
    <name evidence="2" type="ORF">OTU49_008948</name>
</gene>
<feature type="region of interest" description="Disordered" evidence="1">
    <location>
        <begin position="1"/>
        <end position="73"/>
    </location>
</feature>
<proteinExistence type="predicted"/>
<feature type="compositionally biased region" description="Low complexity" evidence="1">
    <location>
        <begin position="1"/>
        <end position="12"/>
    </location>
</feature>
<sequence>MWEAGSYSVSPGSSPPPQLPAADDIVTSVMRGRGRGRSNWRSSTPPDESPPQVEPPMNSFYQENLPAPPLDVKMDDCSEVTMCDNEMQLQEGEQQPEKRKRPWEKPGAG</sequence>
<keyword evidence="3" id="KW-1185">Reference proteome</keyword>
<evidence type="ECO:0000313" key="2">
    <source>
        <dbReference type="EMBL" id="KAK8728803.1"/>
    </source>
</evidence>